<dbReference type="Pfam" id="PF17921">
    <property type="entry name" value="Integrase_H2C2"/>
    <property type="match status" value="1"/>
</dbReference>
<dbReference type="PANTHER" id="PTHR37984:SF5">
    <property type="entry name" value="PROTEIN NYNRIN-LIKE"/>
    <property type="match status" value="1"/>
</dbReference>
<dbReference type="AlphaFoldDB" id="A0A2P4Y803"/>
<name>A0A2P4Y803_9STRA</name>
<dbReference type="InterPro" id="IPR041588">
    <property type="entry name" value="Integrase_H2C2"/>
</dbReference>
<dbReference type="GO" id="GO:0003676">
    <property type="term" value="F:nucleic acid binding"/>
    <property type="evidence" value="ECO:0007669"/>
    <property type="project" value="InterPro"/>
</dbReference>
<organism evidence="3 4">
    <name type="scientific">Phytophthora palmivora</name>
    <dbReference type="NCBI Taxonomy" id="4796"/>
    <lineage>
        <taxon>Eukaryota</taxon>
        <taxon>Sar</taxon>
        <taxon>Stramenopiles</taxon>
        <taxon>Oomycota</taxon>
        <taxon>Peronosporomycetes</taxon>
        <taxon>Peronosporales</taxon>
        <taxon>Peronosporaceae</taxon>
        <taxon>Phytophthora</taxon>
    </lineage>
</organism>
<dbReference type="Gene3D" id="3.30.420.10">
    <property type="entry name" value="Ribonuclease H-like superfamily/Ribonuclease H"/>
    <property type="match status" value="1"/>
</dbReference>
<reference evidence="3 4" key="1">
    <citation type="journal article" date="2017" name="Genome Biol. Evol.">
        <title>Phytophthora megakarya and P. palmivora, closely related causal agents of cacao black pod rot, underwent increases in genome sizes and gene numbers by different mechanisms.</title>
        <authorList>
            <person name="Ali S.S."/>
            <person name="Shao J."/>
            <person name="Lary D.J."/>
            <person name="Kronmiller B."/>
            <person name="Shen D."/>
            <person name="Strem M.D."/>
            <person name="Amoako-Attah I."/>
            <person name="Akrofi A.Y."/>
            <person name="Begoude B.A."/>
            <person name="Ten Hoopen G.M."/>
            <person name="Coulibaly K."/>
            <person name="Kebe B.I."/>
            <person name="Melnick R.L."/>
            <person name="Guiltinan M.J."/>
            <person name="Tyler B.M."/>
            <person name="Meinhardt L.W."/>
            <person name="Bailey B.A."/>
        </authorList>
    </citation>
    <scope>NUCLEOTIDE SEQUENCE [LARGE SCALE GENOMIC DNA]</scope>
    <source>
        <strain evidence="4">sbr112.9</strain>
    </source>
</reference>
<proteinExistence type="predicted"/>
<dbReference type="InterPro" id="IPR012337">
    <property type="entry name" value="RNaseH-like_sf"/>
</dbReference>
<protein>
    <recommendedName>
        <fullName evidence="2">Integrase zinc-binding domain-containing protein</fullName>
    </recommendedName>
</protein>
<dbReference type="InterPro" id="IPR036397">
    <property type="entry name" value="RNaseH_sf"/>
</dbReference>
<gene>
    <name evidence="3" type="ORF">PHPALM_9158</name>
</gene>
<dbReference type="EMBL" id="NCKW01004966">
    <property type="protein sequence ID" value="POM73942.1"/>
    <property type="molecule type" value="Genomic_DNA"/>
</dbReference>
<evidence type="ECO:0000259" key="2">
    <source>
        <dbReference type="Pfam" id="PF17921"/>
    </source>
</evidence>
<feature type="compositionally biased region" description="Basic and acidic residues" evidence="1">
    <location>
        <begin position="1"/>
        <end position="16"/>
    </location>
</feature>
<evidence type="ECO:0000256" key="1">
    <source>
        <dbReference type="SAM" id="MobiDB-lite"/>
    </source>
</evidence>
<feature type="region of interest" description="Disordered" evidence="1">
    <location>
        <begin position="1"/>
        <end position="32"/>
    </location>
</feature>
<dbReference type="PANTHER" id="PTHR37984">
    <property type="entry name" value="PROTEIN CBG26694"/>
    <property type="match status" value="1"/>
</dbReference>
<evidence type="ECO:0000313" key="3">
    <source>
        <dbReference type="EMBL" id="POM73942.1"/>
    </source>
</evidence>
<dbReference type="Proteomes" id="UP000237271">
    <property type="component" value="Unassembled WGS sequence"/>
</dbReference>
<dbReference type="Gene3D" id="1.10.340.70">
    <property type="match status" value="1"/>
</dbReference>
<dbReference type="InterPro" id="IPR050951">
    <property type="entry name" value="Retrovirus_Pol_polyprotein"/>
</dbReference>
<accession>A0A2P4Y803</accession>
<comment type="caution">
    <text evidence="3">The sequence shown here is derived from an EMBL/GenBank/DDBJ whole genome shotgun (WGS) entry which is preliminary data.</text>
</comment>
<sequence>MQFLSDDKDAKADRLSPRQRAQLHHPGDPPRVVVPNDADLKYDILLEAHDAPMSGHLGREKTYQAVSQTFWWSRFYKWRVKPSGHASAPQQSLPVPADCWKSMSLDFVFGLPADDKGNTGILVQDGASCSYSVFRYHGLPETIVSDLDPRFTGAFWDSLFQLLGSKLTMSTADHPETDGQTERAVYPVLFEWVTTPPGTTNLAGRRRGLHRKWGGGSESLFLPGLGDRARVFEKTIVVVYRRQVDVDQPG</sequence>
<dbReference type="SUPFAM" id="SSF53098">
    <property type="entry name" value="Ribonuclease H-like"/>
    <property type="match status" value="1"/>
</dbReference>
<keyword evidence="4" id="KW-1185">Reference proteome</keyword>
<feature type="domain" description="Integrase zinc-binding" evidence="2">
    <location>
        <begin position="37"/>
        <end position="77"/>
    </location>
</feature>
<dbReference type="OrthoDB" id="107409at2759"/>
<evidence type="ECO:0000313" key="4">
    <source>
        <dbReference type="Proteomes" id="UP000237271"/>
    </source>
</evidence>